<dbReference type="Pfam" id="PF08153">
    <property type="entry name" value="NGP1NT"/>
    <property type="match status" value="1"/>
</dbReference>
<dbReference type="HOGENOM" id="CLU_011106_4_1_1"/>
<dbReference type="InterPro" id="IPR012971">
    <property type="entry name" value="NOG2_N_dom"/>
</dbReference>
<dbReference type="FunFam" id="1.10.1580.10:FF:000001">
    <property type="entry name" value="Nucleolar GTP-binding protein 2"/>
    <property type="match status" value="1"/>
</dbReference>
<organism>
    <name type="scientific">Ixodes scapularis</name>
    <name type="common">Black-legged tick</name>
    <name type="synonym">Deer tick</name>
    <dbReference type="NCBI Taxonomy" id="6945"/>
    <lineage>
        <taxon>Eukaryota</taxon>
        <taxon>Metazoa</taxon>
        <taxon>Ecdysozoa</taxon>
        <taxon>Arthropoda</taxon>
        <taxon>Chelicerata</taxon>
        <taxon>Arachnida</taxon>
        <taxon>Acari</taxon>
        <taxon>Parasitiformes</taxon>
        <taxon>Ixodida</taxon>
        <taxon>Ixodoidea</taxon>
        <taxon>Ixodidae</taxon>
        <taxon>Ixodinae</taxon>
        <taxon>Ixodes</taxon>
    </lineage>
</organism>
<dbReference type="EMBL" id="ABJB010407549">
    <property type="status" value="NOT_ANNOTATED_CDS"/>
    <property type="molecule type" value="Genomic_DNA"/>
</dbReference>
<feature type="region of interest" description="Disordered" evidence="8">
    <location>
        <begin position="670"/>
        <end position="698"/>
    </location>
</feature>
<dbReference type="CDD" id="cd01858">
    <property type="entry name" value="NGP_1"/>
    <property type="match status" value="1"/>
</dbReference>
<comment type="subunit">
    <text evidence="6">Interacts with LYAR and RPL23A. Interacts with the nuclear importin-beta receptor and, at a lower extent, with importin-alpha.</text>
</comment>
<dbReference type="InterPro" id="IPR050755">
    <property type="entry name" value="TRAFAC_YlqF/YawG_RiboMat"/>
</dbReference>
<dbReference type="SUPFAM" id="SSF52540">
    <property type="entry name" value="P-loop containing nucleoside triphosphate hydrolases"/>
    <property type="match status" value="1"/>
</dbReference>
<comment type="function">
    <text evidence="5">GTPase that associates with pre-60S ribosomal subunits in the nucleolus and is required for their nuclear export and maturation. May promote cell proliferation possibly by increasing p53/TP53 protein levels, and consequently those of its downstream product CDKN1A/p21, and decreasing RPL23A protein levels.</text>
</comment>
<feature type="compositionally biased region" description="Low complexity" evidence="8">
    <location>
        <begin position="578"/>
        <end position="596"/>
    </location>
</feature>
<comment type="subcellular location">
    <subcellularLocation>
        <location evidence="1 7">Nucleus</location>
        <location evidence="1 7">Nucleolus</location>
    </subcellularLocation>
</comment>
<reference evidence="10 12" key="1">
    <citation type="submission" date="2008-03" db="EMBL/GenBank/DDBJ databases">
        <title>Annotation of Ixodes scapularis.</title>
        <authorList>
            <consortium name="Ixodes scapularis Genome Project Consortium"/>
            <person name="Caler E."/>
            <person name="Hannick L.I."/>
            <person name="Bidwell S."/>
            <person name="Joardar V."/>
            <person name="Thiagarajan M."/>
            <person name="Amedeo P."/>
            <person name="Galinsky K.J."/>
            <person name="Schobel S."/>
            <person name="Inman J."/>
            <person name="Hostetler J."/>
            <person name="Miller J."/>
            <person name="Hammond M."/>
            <person name="Megy K."/>
            <person name="Lawson D."/>
            <person name="Kodira C."/>
            <person name="Sutton G."/>
            <person name="Meyer J."/>
            <person name="Hill C.A."/>
            <person name="Birren B."/>
            <person name="Nene V."/>
            <person name="Collins F."/>
            <person name="Alarcon-Chaidez F."/>
            <person name="Wikel S."/>
            <person name="Strausberg R."/>
        </authorList>
    </citation>
    <scope>NUCLEOTIDE SEQUENCE [LARGE SCALE GENOMIC DNA]</scope>
    <source>
        <strain evidence="12">Wikel</strain>
        <strain evidence="10">Wikel colony</strain>
    </source>
</reference>
<dbReference type="EMBL" id="ABJB010254298">
    <property type="status" value="NOT_ANNOTATED_CDS"/>
    <property type="molecule type" value="Genomic_DNA"/>
</dbReference>
<dbReference type="EnsemblMetazoa" id="ISCW011628-RA">
    <property type="protein sequence ID" value="ISCW011628-PA"/>
    <property type="gene ID" value="ISCW011628"/>
</dbReference>
<evidence type="ECO:0000256" key="5">
    <source>
        <dbReference type="ARBA" id="ARBA00054763"/>
    </source>
</evidence>
<dbReference type="EMBL" id="ABJB010315332">
    <property type="status" value="NOT_ANNOTATED_CDS"/>
    <property type="molecule type" value="Genomic_DNA"/>
</dbReference>
<dbReference type="FunFam" id="3.40.50.300:FF:000559">
    <property type="entry name" value="Nuclear/nucleolar GTPase 2"/>
    <property type="match status" value="1"/>
</dbReference>
<dbReference type="VEuPathDB" id="VectorBase:ISCP_024787"/>
<evidence type="ECO:0007829" key="13">
    <source>
        <dbReference type="PeptideAtlas" id="B7Q6V4"/>
    </source>
</evidence>
<dbReference type="EMBL" id="ABJB010578990">
    <property type="status" value="NOT_ANNOTATED_CDS"/>
    <property type="molecule type" value="Genomic_DNA"/>
</dbReference>
<dbReference type="InterPro" id="IPR027417">
    <property type="entry name" value="P-loop_NTPase"/>
</dbReference>
<feature type="non-terminal residue" evidence="10">
    <location>
        <position position="1"/>
    </location>
</feature>
<dbReference type="STRING" id="6945.B7Q6V4"/>
<gene>
    <name evidence="10" type="ORF">IscW_ISCW011628</name>
</gene>
<dbReference type="GO" id="GO:0005525">
    <property type="term" value="F:GTP binding"/>
    <property type="evidence" value="ECO:0007669"/>
    <property type="project" value="UniProtKB-KW"/>
</dbReference>
<dbReference type="EMBL" id="ABJB010476915">
    <property type="status" value="NOT_ANNOTATED_CDS"/>
    <property type="molecule type" value="Genomic_DNA"/>
</dbReference>
<keyword evidence="4 7" id="KW-0539">Nucleus</keyword>
<dbReference type="PANTHER" id="PTHR11089:SF9">
    <property type="entry name" value="NUCLEOLAR GTP-BINDING PROTEIN 2"/>
    <property type="match status" value="1"/>
</dbReference>
<dbReference type="Gene3D" id="3.40.50.300">
    <property type="entry name" value="P-loop containing nucleotide triphosphate hydrolases"/>
    <property type="match status" value="1"/>
</dbReference>
<evidence type="ECO:0000256" key="6">
    <source>
        <dbReference type="ARBA" id="ARBA00065814"/>
    </source>
</evidence>
<evidence type="ECO:0000259" key="9">
    <source>
        <dbReference type="Pfam" id="PF08153"/>
    </source>
</evidence>
<dbReference type="EMBL" id="ABJB010976820">
    <property type="status" value="NOT_ANNOTATED_CDS"/>
    <property type="molecule type" value="Genomic_DNA"/>
</dbReference>
<dbReference type="Gene3D" id="1.10.1580.10">
    <property type="match status" value="1"/>
</dbReference>
<dbReference type="OrthoDB" id="444945at2759"/>
<evidence type="ECO:0000256" key="8">
    <source>
        <dbReference type="SAM" id="MobiDB-lite"/>
    </source>
</evidence>
<dbReference type="InParanoid" id="B7Q6V4"/>
<evidence type="ECO:0000256" key="1">
    <source>
        <dbReference type="ARBA" id="ARBA00004604"/>
    </source>
</evidence>
<keyword evidence="3 7" id="KW-0342">GTP-binding</keyword>
<dbReference type="EMBL" id="ABJB010439023">
    <property type="status" value="NOT_ANNOTATED_CDS"/>
    <property type="molecule type" value="Genomic_DNA"/>
</dbReference>
<dbReference type="VEuPathDB" id="VectorBase:ISCI011628"/>
<feature type="domain" description="Nucleolar GTP-binding protein 2 N-terminal" evidence="9">
    <location>
        <begin position="23"/>
        <end position="153"/>
    </location>
</feature>
<evidence type="ECO:0000256" key="4">
    <source>
        <dbReference type="ARBA" id="ARBA00023242"/>
    </source>
</evidence>
<accession>B7Q6V4</accession>
<dbReference type="VEuPathDB" id="VectorBase:ISCW011628"/>
<reference evidence="11" key="2">
    <citation type="submission" date="2020-05" db="UniProtKB">
        <authorList>
            <consortium name="EnsemblMetazoa"/>
        </authorList>
    </citation>
    <scope>IDENTIFICATION</scope>
    <source>
        <strain evidence="11">wikel</strain>
    </source>
</reference>
<proteinExistence type="evidence at protein level"/>
<dbReference type="PaxDb" id="6945-B7Q6V4"/>
<evidence type="ECO:0000256" key="3">
    <source>
        <dbReference type="ARBA" id="ARBA00023134"/>
    </source>
</evidence>
<name>B7Q6V4_IXOSC</name>
<evidence type="ECO:0000256" key="7">
    <source>
        <dbReference type="RuleBase" id="RU364023"/>
    </source>
</evidence>
<feature type="compositionally biased region" description="Acidic residues" evidence="8">
    <location>
        <begin position="530"/>
        <end position="546"/>
    </location>
</feature>
<dbReference type="FunCoup" id="B7Q6V4">
    <property type="interactions" value="943"/>
</dbReference>
<keyword evidence="12" id="KW-1185">Reference proteome</keyword>
<dbReference type="GO" id="GO:0005730">
    <property type="term" value="C:nucleolus"/>
    <property type="evidence" value="ECO:0000318"/>
    <property type="project" value="GO_Central"/>
</dbReference>
<dbReference type="Proteomes" id="UP000001555">
    <property type="component" value="Unassembled WGS sequence"/>
</dbReference>
<dbReference type="InterPro" id="IPR024929">
    <property type="entry name" value="GNL2_CP_dom"/>
</dbReference>
<dbReference type="PANTHER" id="PTHR11089">
    <property type="entry name" value="GTP-BINDING PROTEIN-RELATED"/>
    <property type="match status" value="1"/>
</dbReference>
<evidence type="ECO:0000313" key="10">
    <source>
        <dbReference type="EMBL" id="EEC14576.1"/>
    </source>
</evidence>
<keyword evidence="13" id="KW-1267">Proteomics identification</keyword>
<evidence type="ECO:0000313" key="11">
    <source>
        <dbReference type="EnsemblMetazoa" id="ISCW011628-PA"/>
    </source>
</evidence>
<evidence type="ECO:0000313" key="12">
    <source>
        <dbReference type="Proteomes" id="UP000001555"/>
    </source>
</evidence>
<comment type="similarity">
    <text evidence="7">Belongs to the TRAFAC class YlqF/YawG GTPase family. NOG2 subfamily.</text>
</comment>
<evidence type="ECO:0000256" key="2">
    <source>
        <dbReference type="ARBA" id="ARBA00022741"/>
    </source>
</evidence>
<dbReference type="EMBL" id="DS870355">
    <property type="protein sequence ID" value="EEC14576.1"/>
    <property type="molecule type" value="Genomic_DNA"/>
</dbReference>
<dbReference type="InterPro" id="IPR023179">
    <property type="entry name" value="GTP-bd_ortho_bundle_sf"/>
</dbReference>
<keyword evidence="2 7" id="KW-0547">Nucleotide-binding</keyword>
<dbReference type="EMBL" id="ABJB010436869">
    <property type="status" value="NOT_ANNOTATED_CDS"/>
    <property type="molecule type" value="Genomic_DNA"/>
</dbReference>
<dbReference type="AlphaFoldDB" id="B7Q6V4"/>
<feature type="region of interest" description="Disordered" evidence="8">
    <location>
        <begin position="521"/>
        <end position="651"/>
    </location>
</feature>
<sequence length="698" mass="77850">PDRPKKGNDNSMRDKATIKRLLMYKNSRPYRDRKGKIVKAAPYQSWVQPGAVARVAPNPKWFGNTKVVTQTALQNFQEELGKAMRDPYQVVLRQSRLPVTLLNEKAKNARVHILDTASFETTFGPKAQRKKPNIAVGDLQELVQAVDALSQKYDATKDGDLVRDEEPKDRAREEVMAKGQSKRIWNELYKVIDSSDVVVQVLDARDPMGTRSKFIENFMRKEKPHKHLVFVLNKCDLVPTWVTQRWVAVLSADFPTMAFHASLNNPFGKGALINLLRQFSKRDVLAHIFPCLYFELENAQIQFGGANRCCPVANNLSIVQVWQYITLMRKIYLIDCPGVVYPTGDSDTEIVLKGVVRVENIKDPEDHIAEVLARVRPEYIAKTYKIESWDDATDFLEKLGRRSGKLLKGGEPDVPTVAKMVLNDWQRGKLPYFVKPPEEYAEGPPRGIKLGTLRVLSPALRHHANGEACEEVSSDVPPAAASATKDLEAKAAASSKRPALPRVTQDLSAIRVAPEFVGEDVKPLRRDGNEDGYDTDREEESEEEAETGQSSIAPEEAKTGQSSVAPASGVPSEKSGLAASADASAAATPGAAATPTVEERAVRRRKRKSGKDLPGTLQYTDLKVVRPAKRQRVEKDDSEEEAPRITGKQKRRMMLAQKVTKVGHHFYDYANVKNRNRGKKVKASNGTPKSSRSKKTKQ</sequence>
<protein>
    <recommendedName>
        <fullName evidence="7">Nucleolar GTP-binding protein 2</fullName>
    </recommendedName>
</protein>
<dbReference type="EMBL" id="ABJB010559314">
    <property type="status" value="NOT_ANNOTATED_CDS"/>
    <property type="molecule type" value="Genomic_DNA"/>
</dbReference>